<dbReference type="KEGG" id="sgu:SGLAU_33015"/>
<evidence type="ECO:0000313" key="1">
    <source>
        <dbReference type="EMBL" id="AIS02533.1"/>
    </source>
</evidence>
<keyword evidence="1" id="KW-0614">Plasmid</keyword>
<proteinExistence type="predicted"/>
<protein>
    <submittedName>
        <fullName evidence="1">Uncharacterized protein</fullName>
    </submittedName>
</protein>
<dbReference type="Proteomes" id="UP000029482">
    <property type="component" value="Plasmid pSglau1"/>
</dbReference>
<reference evidence="2" key="1">
    <citation type="journal article" date="2015" name="J. Biotechnol.">
        <title>Complete genome sequence of the actinobacterium Streptomyces glaucescens GLA.O (DSM 40922) consisting of a linear chromosome and one linear plasmid.</title>
        <authorList>
            <person name="Ortseifen V."/>
            <person name="Winkler A."/>
            <person name="Albersmeier A."/>
            <person name="Wendler S."/>
            <person name="Puhler A."/>
            <person name="Kalinowski J."/>
            <person name="Ruckert C."/>
        </authorList>
    </citation>
    <scope>NUCLEOTIDE SEQUENCE [LARGE SCALE GENOMIC DNA]</scope>
    <source>
        <strain evidence="2">DSM 40922 / GLA O</strain>
        <plasmid evidence="2">pSglau1</plasmid>
    </source>
</reference>
<sequence length="167" mass="18410">MKFHESTNRDPHIRISGLNSLVEGIDCRRASLGQDQQDIPTPVLGDGKKLLGCMGHSLTEVRMREATQGCMRRLVSPVILLSLQGRDDRSDTGWAFVASNRISQLDISIPATLSLAGRSHLIIILHEVTTLDDLNFPVRRHSNLTSFCAASRDFADSGPIPEGPYFD</sequence>
<dbReference type="EMBL" id="CP009439">
    <property type="protein sequence ID" value="AIS02533.1"/>
    <property type="molecule type" value="Genomic_DNA"/>
</dbReference>
<accession>A0A089XEX7</accession>
<dbReference type="HOGENOM" id="CLU_1593622_0_0_11"/>
<name>A0A089XEX7_STRGA</name>
<keyword evidence="2" id="KW-1185">Reference proteome</keyword>
<organism evidence="1 2">
    <name type="scientific">Streptomyces glaucescens</name>
    <dbReference type="NCBI Taxonomy" id="1907"/>
    <lineage>
        <taxon>Bacteria</taxon>
        <taxon>Bacillati</taxon>
        <taxon>Actinomycetota</taxon>
        <taxon>Actinomycetes</taxon>
        <taxon>Kitasatosporales</taxon>
        <taxon>Streptomycetaceae</taxon>
        <taxon>Streptomyces</taxon>
    </lineage>
</organism>
<dbReference type="AlphaFoldDB" id="A0A089XEX7"/>
<evidence type="ECO:0000313" key="2">
    <source>
        <dbReference type="Proteomes" id="UP000029482"/>
    </source>
</evidence>
<gene>
    <name evidence="1" type="ORF">SGLAU_33015</name>
</gene>
<geneLocation type="plasmid" evidence="1 2">
    <name>pSglau1</name>
</geneLocation>